<proteinExistence type="inferred from homology"/>
<dbReference type="Gene3D" id="1.20.1070.10">
    <property type="entry name" value="Rhodopsin 7-helix transmembrane proteins"/>
    <property type="match status" value="1"/>
</dbReference>
<dbReference type="InterPro" id="IPR000276">
    <property type="entry name" value="GPCR_Rhodpsn"/>
</dbReference>
<keyword evidence="10" id="KW-0552">Olfaction</keyword>
<feature type="transmembrane region" description="Helical" evidence="10">
    <location>
        <begin position="272"/>
        <end position="292"/>
    </location>
</feature>
<dbReference type="FunFam" id="1.20.1070.10:FF:000003">
    <property type="entry name" value="Olfactory receptor"/>
    <property type="match status" value="1"/>
</dbReference>
<dbReference type="SUPFAM" id="SSF81321">
    <property type="entry name" value="Family A G protein-coupled receptor-like"/>
    <property type="match status" value="1"/>
</dbReference>
<dbReference type="CDD" id="cd15414">
    <property type="entry name" value="7tmA_OR5G-like"/>
    <property type="match status" value="1"/>
</dbReference>
<keyword evidence="13" id="KW-1185">Reference proteome</keyword>
<keyword evidence="8 9" id="KW-0807">Transducer</keyword>
<feature type="domain" description="G-protein coupled receptors family 1 profile" evidence="11">
    <location>
        <begin position="41"/>
        <end position="290"/>
    </location>
</feature>
<dbReference type="PRINTS" id="PR00245">
    <property type="entry name" value="OLFACTORYR"/>
</dbReference>
<evidence type="ECO:0000313" key="13">
    <source>
        <dbReference type="Proteomes" id="UP000694425"/>
    </source>
</evidence>
<evidence type="ECO:0000256" key="9">
    <source>
        <dbReference type="RuleBase" id="RU000688"/>
    </source>
</evidence>
<keyword evidence="4 10" id="KW-1133">Transmembrane helix</keyword>
<keyword evidence="10" id="KW-1003">Cell membrane</keyword>
<dbReference type="PANTHER" id="PTHR48018">
    <property type="entry name" value="OLFACTORY RECEPTOR"/>
    <property type="match status" value="1"/>
</dbReference>
<evidence type="ECO:0000256" key="10">
    <source>
        <dbReference type="RuleBase" id="RU363047"/>
    </source>
</evidence>
<sequence>MDYGNQTLVTEFFFVGLTNHFQHQVVLFLIFLLVYLVTLLGNVGMITLIWMDPQLHTPMYFFLSHLSFVDICCSSVIGPKMLTDIFEEKKVISFLGCAAQFYFFSQFVVTECFLLASMAYDRYMAICKPLLYALIMSQRVCVQLVVGPYTIGLMISMTHTTLAFHLPYCGPRIINHFFCDLLPVLSLACADTQVNQFVLFILGGSIAVVSGVIILVSYIYIVIAILRIRSAEGRCKAFSTCSSHLTAVSILYGALLFIYVRPSSVFSLDINKVVSVFYTAVIPMLNPLIYSLRNREVKESFRRMFEKKHGSQLEPLSAS</sequence>
<dbReference type="Ensembl" id="ENSNVIT00000037283.1">
    <property type="protein sequence ID" value="ENSNVIP00000032181.1"/>
    <property type="gene ID" value="ENSNVIG00000024787.1"/>
</dbReference>
<dbReference type="AlphaFoldDB" id="A0A8C7CHL3"/>
<keyword evidence="6 10" id="KW-0472">Membrane</keyword>
<dbReference type="Pfam" id="PF13853">
    <property type="entry name" value="7tm_4"/>
    <property type="match status" value="1"/>
</dbReference>
<evidence type="ECO:0000256" key="6">
    <source>
        <dbReference type="ARBA" id="ARBA00023136"/>
    </source>
</evidence>
<feature type="transmembrane region" description="Helical" evidence="10">
    <location>
        <begin position="197"/>
        <end position="226"/>
    </location>
</feature>
<comment type="similarity">
    <text evidence="9">Belongs to the G-protein coupled receptor 1 family.</text>
</comment>
<name>A0A8C7CHL3_NEOVI</name>
<protein>
    <recommendedName>
        <fullName evidence="10">Olfactory receptor</fullName>
    </recommendedName>
</protein>
<evidence type="ECO:0000259" key="11">
    <source>
        <dbReference type="PROSITE" id="PS50262"/>
    </source>
</evidence>
<organism evidence="12 13">
    <name type="scientific">Neovison vison</name>
    <name type="common">American mink</name>
    <name type="synonym">Mustela vison</name>
    <dbReference type="NCBI Taxonomy" id="452646"/>
    <lineage>
        <taxon>Eukaryota</taxon>
        <taxon>Metazoa</taxon>
        <taxon>Chordata</taxon>
        <taxon>Craniata</taxon>
        <taxon>Vertebrata</taxon>
        <taxon>Euteleostomi</taxon>
        <taxon>Mammalia</taxon>
        <taxon>Eutheria</taxon>
        <taxon>Laurasiatheria</taxon>
        <taxon>Carnivora</taxon>
        <taxon>Caniformia</taxon>
        <taxon>Musteloidea</taxon>
        <taxon>Mustelidae</taxon>
        <taxon>Mustelinae</taxon>
        <taxon>Neogale</taxon>
    </lineage>
</organism>
<accession>A0A8C7CHL3</accession>
<dbReference type="PROSITE" id="PS00237">
    <property type="entry name" value="G_PROTEIN_RECEP_F1_1"/>
    <property type="match status" value="1"/>
</dbReference>
<evidence type="ECO:0000256" key="4">
    <source>
        <dbReference type="ARBA" id="ARBA00022989"/>
    </source>
</evidence>
<gene>
    <name evidence="12" type="primary">LOC122914470</name>
</gene>
<dbReference type="PRINTS" id="PR00237">
    <property type="entry name" value="GPCRRHODOPSN"/>
</dbReference>
<evidence type="ECO:0000313" key="12">
    <source>
        <dbReference type="Ensembl" id="ENSNVIP00000032181.1"/>
    </source>
</evidence>
<feature type="transmembrane region" description="Helical" evidence="10">
    <location>
        <begin position="25"/>
        <end position="48"/>
    </location>
</feature>
<keyword evidence="5 9" id="KW-0297">G-protein coupled receptor</keyword>
<evidence type="ECO:0000256" key="7">
    <source>
        <dbReference type="ARBA" id="ARBA00023170"/>
    </source>
</evidence>
<dbReference type="Proteomes" id="UP000694425">
    <property type="component" value="Unplaced"/>
</dbReference>
<evidence type="ECO:0000256" key="8">
    <source>
        <dbReference type="ARBA" id="ARBA00023224"/>
    </source>
</evidence>
<evidence type="ECO:0000256" key="5">
    <source>
        <dbReference type="ARBA" id="ARBA00023040"/>
    </source>
</evidence>
<comment type="function">
    <text evidence="1">Putative odorant or sperm cell receptor.</text>
</comment>
<evidence type="ECO:0000256" key="3">
    <source>
        <dbReference type="ARBA" id="ARBA00022692"/>
    </source>
</evidence>
<evidence type="ECO:0000256" key="2">
    <source>
        <dbReference type="ARBA" id="ARBA00004141"/>
    </source>
</evidence>
<feature type="transmembrane region" description="Helical" evidence="10">
    <location>
        <begin position="238"/>
        <end position="260"/>
    </location>
</feature>
<dbReference type="InterPro" id="IPR017452">
    <property type="entry name" value="GPCR_Rhodpsn_7TM"/>
</dbReference>
<dbReference type="GeneTree" id="ENSGT01140000282552"/>
<dbReference type="GO" id="GO:0005886">
    <property type="term" value="C:plasma membrane"/>
    <property type="evidence" value="ECO:0007669"/>
    <property type="project" value="UniProtKB-SubCell"/>
</dbReference>
<dbReference type="PROSITE" id="PS50262">
    <property type="entry name" value="G_PROTEIN_RECEP_F1_2"/>
    <property type="match status" value="1"/>
</dbReference>
<feature type="transmembrane region" description="Helical" evidence="10">
    <location>
        <begin position="130"/>
        <end position="151"/>
    </location>
</feature>
<reference evidence="12" key="2">
    <citation type="submission" date="2025-09" db="UniProtKB">
        <authorList>
            <consortium name="Ensembl"/>
        </authorList>
    </citation>
    <scope>IDENTIFICATION</scope>
</reference>
<feature type="transmembrane region" description="Helical" evidence="10">
    <location>
        <begin position="60"/>
        <end position="79"/>
    </location>
</feature>
<keyword evidence="10" id="KW-0716">Sensory transduction</keyword>
<reference evidence="12" key="1">
    <citation type="submission" date="2025-08" db="UniProtKB">
        <authorList>
            <consortium name="Ensembl"/>
        </authorList>
    </citation>
    <scope>IDENTIFICATION</scope>
</reference>
<dbReference type="GO" id="GO:0004984">
    <property type="term" value="F:olfactory receptor activity"/>
    <property type="evidence" value="ECO:0007669"/>
    <property type="project" value="InterPro"/>
</dbReference>
<evidence type="ECO:0000256" key="1">
    <source>
        <dbReference type="ARBA" id="ARBA00003929"/>
    </source>
</evidence>
<dbReference type="InterPro" id="IPR000725">
    <property type="entry name" value="Olfact_rcpt"/>
</dbReference>
<dbReference type="GO" id="GO:0004930">
    <property type="term" value="F:G protein-coupled receptor activity"/>
    <property type="evidence" value="ECO:0007669"/>
    <property type="project" value="UniProtKB-KW"/>
</dbReference>
<feature type="transmembrane region" description="Helical" evidence="10">
    <location>
        <begin position="91"/>
        <end position="118"/>
    </location>
</feature>
<comment type="subcellular location">
    <subcellularLocation>
        <location evidence="10">Cell membrane</location>
        <topology evidence="10">Multi-pass membrane protein</topology>
    </subcellularLocation>
    <subcellularLocation>
        <location evidence="2">Membrane</location>
        <topology evidence="2">Multi-pass membrane protein</topology>
    </subcellularLocation>
</comment>
<keyword evidence="3 9" id="KW-0812">Transmembrane</keyword>
<keyword evidence="7 9" id="KW-0675">Receptor</keyword>